<proteinExistence type="predicted"/>
<name>A0A545UHL2_9GAMM</name>
<sequence length="341" mass="39347">MSNNITTDLQDKIKEAISQDLQLEEMPAIGARLIYSDDRKIYRISVEGEDQFYILKLRDLSAVKEGDLDEENISGEHEKLVNAWKNAKHLPVNYSMSKPVAIWLDHKAILMSGCVGDNLNNFFNQHILKWTFNNSQLKQRLSISGDWLGQYHQLAGKPQATADLANHRLSHVKRMLAIVEENSNTGLSSAELQDVCDKISLRFSQSTEDLSGHIHGNFAYRNILCNDDVINLVDFEDARHDLLAYDTGQFIAEIWFKSYLPWIRHTTHSLTNSFIKNYQKHVSLNQNTIDAFTAYHILVHLYEHSTRNPRGFAAVKLIKFRMNYLKKILKRWTSNPDQFLV</sequence>
<keyword evidence="2" id="KW-1185">Reference proteome</keyword>
<dbReference type="AlphaFoldDB" id="A0A545UHL2"/>
<dbReference type="Proteomes" id="UP000315439">
    <property type="component" value="Unassembled WGS sequence"/>
</dbReference>
<protein>
    <submittedName>
        <fullName evidence="1">Uncharacterized protein</fullName>
    </submittedName>
</protein>
<reference evidence="1 2" key="1">
    <citation type="submission" date="2019-07" db="EMBL/GenBank/DDBJ databases">
        <title>Draft genome for Aliikangiella sp. M105.</title>
        <authorList>
            <person name="Wang G."/>
        </authorList>
    </citation>
    <scope>NUCLEOTIDE SEQUENCE [LARGE SCALE GENOMIC DNA]</scope>
    <source>
        <strain evidence="1 2">M105</strain>
    </source>
</reference>
<dbReference type="InterPro" id="IPR011009">
    <property type="entry name" value="Kinase-like_dom_sf"/>
</dbReference>
<evidence type="ECO:0000313" key="2">
    <source>
        <dbReference type="Proteomes" id="UP000315439"/>
    </source>
</evidence>
<dbReference type="SUPFAM" id="SSF56112">
    <property type="entry name" value="Protein kinase-like (PK-like)"/>
    <property type="match status" value="1"/>
</dbReference>
<gene>
    <name evidence="1" type="ORF">FLL46_05040</name>
</gene>
<accession>A0A545UHL2</accession>
<dbReference type="RefSeq" id="WP_142892388.1">
    <property type="nucleotide sequence ID" value="NZ_ML660161.1"/>
</dbReference>
<dbReference type="Gene3D" id="3.90.1200.10">
    <property type="match status" value="1"/>
</dbReference>
<dbReference type="EMBL" id="VIKS01000003">
    <property type="protein sequence ID" value="TQV88903.1"/>
    <property type="molecule type" value="Genomic_DNA"/>
</dbReference>
<comment type="caution">
    <text evidence="1">The sequence shown here is derived from an EMBL/GenBank/DDBJ whole genome shotgun (WGS) entry which is preliminary data.</text>
</comment>
<organism evidence="1 2">
    <name type="scientific">Aliikangiella coralliicola</name>
    <dbReference type="NCBI Taxonomy" id="2592383"/>
    <lineage>
        <taxon>Bacteria</taxon>
        <taxon>Pseudomonadati</taxon>
        <taxon>Pseudomonadota</taxon>
        <taxon>Gammaproteobacteria</taxon>
        <taxon>Oceanospirillales</taxon>
        <taxon>Pleioneaceae</taxon>
        <taxon>Aliikangiella</taxon>
    </lineage>
</organism>
<evidence type="ECO:0000313" key="1">
    <source>
        <dbReference type="EMBL" id="TQV88903.1"/>
    </source>
</evidence>